<evidence type="ECO:0000313" key="3">
    <source>
        <dbReference type="EMBL" id="OBS22361.1"/>
    </source>
</evidence>
<keyword evidence="2" id="KW-0812">Transmembrane</keyword>
<feature type="transmembrane region" description="Helical" evidence="2">
    <location>
        <begin position="20"/>
        <end position="41"/>
    </location>
</feature>
<feature type="region of interest" description="Disordered" evidence="1">
    <location>
        <begin position="626"/>
        <end position="662"/>
    </location>
</feature>
<evidence type="ECO:0000256" key="2">
    <source>
        <dbReference type="SAM" id="Phobius"/>
    </source>
</evidence>
<proteinExistence type="predicted"/>
<accession>A0A1B8APQ9</accession>
<dbReference type="Proteomes" id="UP000091967">
    <property type="component" value="Unassembled WGS sequence"/>
</dbReference>
<keyword evidence="2" id="KW-1133">Transmembrane helix</keyword>
<comment type="caution">
    <text evidence="3">The sequence shown here is derived from an EMBL/GenBank/DDBJ whole genome shotgun (WGS) entry which is preliminary data.</text>
</comment>
<protein>
    <submittedName>
        <fullName evidence="3">Uncharacterized protein</fullName>
    </submittedName>
</protein>
<dbReference type="PANTHER" id="PTHR42055:SF1">
    <property type="entry name" value="YALI0E03476P"/>
    <property type="match status" value="1"/>
</dbReference>
<dbReference type="EMBL" id="LYXU01000003">
    <property type="protein sequence ID" value="OBS22361.1"/>
    <property type="molecule type" value="Genomic_DNA"/>
</dbReference>
<gene>
    <name evidence="3" type="ORF">FPOA_08698</name>
</gene>
<dbReference type="OMA" id="TERDPWL"/>
<keyword evidence="2" id="KW-0472">Membrane</keyword>
<sequence length="662" mass="74633">MAISIFFGRQRRFVSRRLTYAALVFIAFIYSIIAVLSPNAVPVAAPENAAKQGASNKIKSSVSGFRDSLNKGVTELNPFKGPSHVPPIRAQDSFQGTSWWADWKWLSVPLSSSLTLDEDRALLPPLHDRSFVYCYYDETIKKTKEEKDAESKLLLTWRRAWWAQGFRPTILGPSEAMTNPKYQELQRLELQSELKQDLLRWLAWESMGTGFLIDHTLFPIAHAQDPLLVFLRRGKYPAVTKWKGLGDSLIVGSKKDITKTIRKLIDTPAIKTVKSVFQGSTKNDFRVDRAQISLANYSPEVIEKQYPKVHDSLTNGRAKGLGALDRLINAHLHAAWQSGFPDGIEVLSPFSEHTSEMITPALQLANLLAFCPDNPIPTSCPPGILRCTQCATGTKSMKVVIPEQYHNSTNAFAIGTVPHPWTLATLTSGKERVDVSWIRKKAPRDPWLETITKGLLGSRVSSNSRIMSFKQAVADEQAPTYALWLTAEGGIPADLEWQFGFRIPKALGESRIVGDRKSEENQKQEAVKVEKQAKAERADKFDTDTRLGKPQPQQHDTSQEKGATPQERQIRERALLEHAKKVVVFKKSTVETRLRASLEAWNLADTEAWKFARAFLARRGRERIEWEKQESKYSGGSGSEKGRNAWNRWTDSKQRERGRQSV</sequence>
<feature type="compositionally biased region" description="Basic and acidic residues" evidence="1">
    <location>
        <begin position="514"/>
        <end position="547"/>
    </location>
</feature>
<organism evidence="3 4">
    <name type="scientific">Fusarium poae</name>
    <dbReference type="NCBI Taxonomy" id="36050"/>
    <lineage>
        <taxon>Eukaryota</taxon>
        <taxon>Fungi</taxon>
        <taxon>Dikarya</taxon>
        <taxon>Ascomycota</taxon>
        <taxon>Pezizomycotina</taxon>
        <taxon>Sordariomycetes</taxon>
        <taxon>Hypocreomycetidae</taxon>
        <taxon>Hypocreales</taxon>
        <taxon>Nectriaceae</taxon>
        <taxon>Fusarium</taxon>
    </lineage>
</organism>
<reference evidence="3 4" key="1">
    <citation type="submission" date="2016-06" db="EMBL/GenBank/DDBJ databases">
        <title>Living apart together: crosstalk between the core and supernumerary genomes in a fungal plant pathogen.</title>
        <authorList>
            <person name="Vanheule A."/>
            <person name="Audenaert K."/>
            <person name="Warris S."/>
            <person name="Van De Geest H."/>
            <person name="Schijlen E."/>
            <person name="Hofte M."/>
            <person name="De Saeger S."/>
            <person name="Haesaert G."/>
            <person name="Waalwijk C."/>
            <person name="Van Der Lee T."/>
        </authorList>
    </citation>
    <scope>NUCLEOTIDE SEQUENCE [LARGE SCALE GENOMIC DNA]</scope>
    <source>
        <strain evidence="3 4">2516</strain>
    </source>
</reference>
<dbReference type="PANTHER" id="PTHR42055">
    <property type="entry name" value="YALI0E03476P"/>
    <property type="match status" value="1"/>
</dbReference>
<evidence type="ECO:0000256" key="1">
    <source>
        <dbReference type="SAM" id="MobiDB-lite"/>
    </source>
</evidence>
<feature type="region of interest" description="Disordered" evidence="1">
    <location>
        <begin position="514"/>
        <end position="567"/>
    </location>
</feature>
<feature type="compositionally biased region" description="Basic and acidic residues" evidence="1">
    <location>
        <begin position="650"/>
        <end position="662"/>
    </location>
</feature>
<dbReference type="AlphaFoldDB" id="A0A1B8APQ9"/>
<name>A0A1B8APQ9_FUSPO</name>
<keyword evidence="4" id="KW-1185">Reference proteome</keyword>
<evidence type="ECO:0000313" key="4">
    <source>
        <dbReference type="Proteomes" id="UP000091967"/>
    </source>
</evidence>